<dbReference type="InterPro" id="IPR014016">
    <property type="entry name" value="UvrD-like_ATP-bd"/>
</dbReference>
<evidence type="ECO:0000256" key="8">
    <source>
        <dbReference type="ARBA" id="ARBA00034617"/>
    </source>
</evidence>
<dbReference type="Gene3D" id="3.40.50.300">
    <property type="entry name" value="P-loop containing nucleotide triphosphate hydrolases"/>
    <property type="match status" value="3"/>
</dbReference>
<protein>
    <recommendedName>
        <fullName evidence="9">DNA 3'-5' helicase</fullName>
        <ecNumber evidence="9">5.6.2.4</ecNumber>
    </recommendedName>
    <alternativeName>
        <fullName evidence="10">DNA 3'-5' helicase II</fullName>
    </alternativeName>
</protein>
<dbReference type="Gene3D" id="1.10.10.160">
    <property type="match status" value="1"/>
</dbReference>
<dbReference type="AlphaFoldDB" id="H7EP11"/>
<dbReference type="SUPFAM" id="SSF52540">
    <property type="entry name" value="P-loop containing nucleoside triphosphate hydrolases"/>
    <property type="match status" value="1"/>
</dbReference>
<evidence type="ECO:0000256" key="10">
    <source>
        <dbReference type="ARBA" id="ARBA00034923"/>
    </source>
</evidence>
<evidence type="ECO:0000256" key="6">
    <source>
        <dbReference type="ARBA" id="ARBA00023125"/>
    </source>
</evidence>
<dbReference type="InterPro" id="IPR027417">
    <property type="entry name" value="P-loop_NTPase"/>
</dbReference>
<dbReference type="eggNOG" id="COG0210">
    <property type="taxonomic scope" value="Bacteria"/>
</dbReference>
<dbReference type="PATRIC" id="fig|907348.3.peg.2699"/>
<feature type="domain" description="UvrD-like helicase ATP-binding" evidence="13">
    <location>
        <begin position="16"/>
        <end position="336"/>
    </location>
</feature>
<dbReference type="GO" id="GO:0033202">
    <property type="term" value="C:DNA helicase complex"/>
    <property type="evidence" value="ECO:0007669"/>
    <property type="project" value="TreeGrafter"/>
</dbReference>
<comment type="catalytic activity">
    <reaction evidence="8">
        <text>Couples ATP hydrolysis with the unwinding of duplex DNA by translocating in the 3'-5' direction.</text>
        <dbReference type="EC" id="5.6.2.4"/>
    </reaction>
</comment>
<keyword evidence="4 12" id="KW-0347">Helicase</keyword>
<evidence type="ECO:0000313" key="15">
    <source>
        <dbReference type="Proteomes" id="UP000003571"/>
    </source>
</evidence>
<comment type="catalytic activity">
    <reaction evidence="11">
        <text>ATP + H2O = ADP + phosphate + H(+)</text>
        <dbReference type="Rhea" id="RHEA:13065"/>
        <dbReference type="ChEBI" id="CHEBI:15377"/>
        <dbReference type="ChEBI" id="CHEBI:15378"/>
        <dbReference type="ChEBI" id="CHEBI:30616"/>
        <dbReference type="ChEBI" id="CHEBI:43474"/>
        <dbReference type="ChEBI" id="CHEBI:456216"/>
        <dbReference type="EC" id="5.6.2.4"/>
    </reaction>
</comment>
<dbReference type="RefSeq" id="WP_002706309.1">
    <property type="nucleotide sequence ID" value="NZ_AGRW01000054.1"/>
</dbReference>
<dbReference type="Pfam" id="PF00580">
    <property type="entry name" value="UvrD-helicase"/>
    <property type="match status" value="1"/>
</dbReference>
<evidence type="ECO:0000256" key="5">
    <source>
        <dbReference type="ARBA" id="ARBA00022840"/>
    </source>
</evidence>
<dbReference type="GO" id="GO:0005524">
    <property type="term" value="F:ATP binding"/>
    <property type="evidence" value="ECO:0007669"/>
    <property type="project" value="UniProtKB-UniRule"/>
</dbReference>
<evidence type="ECO:0000256" key="9">
    <source>
        <dbReference type="ARBA" id="ARBA00034808"/>
    </source>
</evidence>
<accession>H7EP11</accession>
<gene>
    <name evidence="14" type="ORF">TresaDRAFT_0117</name>
</gene>
<keyword evidence="5 12" id="KW-0067">ATP-binding</keyword>
<keyword evidence="6" id="KW-0238">DNA-binding</keyword>
<keyword evidence="2 12" id="KW-0547">Nucleotide-binding</keyword>
<dbReference type="InterPro" id="IPR013986">
    <property type="entry name" value="DExx_box_DNA_helicase_dom_sf"/>
</dbReference>
<evidence type="ECO:0000256" key="7">
    <source>
        <dbReference type="ARBA" id="ARBA00023235"/>
    </source>
</evidence>
<dbReference type="InterPro" id="IPR014017">
    <property type="entry name" value="DNA_helicase_UvrD-like_C"/>
</dbReference>
<dbReference type="GO" id="GO:0000725">
    <property type="term" value="P:recombinational repair"/>
    <property type="evidence" value="ECO:0007669"/>
    <property type="project" value="TreeGrafter"/>
</dbReference>
<dbReference type="Proteomes" id="UP000003571">
    <property type="component" value="Unassembled WGS sequence"/>
</dbReference>
<dbReference type="InterPro" id="IPR000212">
    <property type="entry name" value="DNA_helicase_UvrD/REP"/>
</dbReference>
<dbReference type="Pfam" id="PF13361">
    <property type="entry name" value="UvrD_C"/>
    <property type="match status" value="1"/>
</dbReference>
<dbReference type="GO" id="GO:0016887">
    <property type="term" value="F:ATP hydrolysis activity"/>
    <property type="evidence" value="ECO:0007669"/>
    <property type="project" value="RHEA"/>
</dbReference>
<dbReference type="STRING" id="907348.TresaDRAFT_0117"/>
<keyword evidence="15" id="KW-1185">Reference proteome</keyword>
<dbReference type="EC" id="5.6.2.4" evidence="9"/>
<dbReference type="CDD" id="cd17932">
    <property type="entry name" value="DEXQc_UvrD"/>
    <property type="match status" value="1"/>
</dbReference>
<evidence type="ECO:0000256" key="4">
    <source>
        <dbReference type="ARBA" id="ARBA00022806"/>
    </source>
</evidence>
<reference evidence="14 15" key="1">
    <citation type="submission" date="2011-09" db="EMBL/GenBank/DDBJ databases">
        <title>The draft genome of Treponema saccharophilum DSM 2985.</title>
        <authorList>
            <consortium name="US DOE Joint Genome Institute (JGI-PGF)"/>
            <person name="Lucas S."/>
            <person name="Copeland A."/>
            <person name="Lapidus A."/>
            <person name="Glavina del Rio T."/>
            <person name="Dalin E."/>
            <person name="Tice H."/>
            <person name="Bruce D."/>
            <person name="Goodwin L."/>
            <person name="Pitluck S."/>
            <person name="Peters L."/>
            <person name="Kyrpides N."/>
            <person name="Mavromatis K."/>
            <person name="Ivanova N."/>
            <person name="Markowitz V."/>
            <person name="Cheng J.-F."/>
            <person name="Hugenholtz P."/>
            <person name="Woyke T."/>
            <person name="Wu D."/>
            <person name="Gronow S."/>
            <person name="Wellnitz S."/>
            <person name="Brambilla E."/>
            <person name="Klenk H.-P."/>
            <person name="Eisen J.A."/>
        </authorList>
    </citation>
    <scope>NUCLEOTIDE SEQUENCE [LARGE SCALE GENOMIC DNA]</scope>
    <source>
        <strain evidence="14 15">DSM 2985</strain>
    </source>
</reference>
<keyword evidence="7" id="KW-0413">Isomerase</keyword>
<evidence type="ECO:0000256" key="2">
    <source>
        <dbReference type="ARBA" id="ARBA00022741"/>
    </source>
</evidence>
<name>H7EP11_9SPIR</name>
<organism evidence="14 15">
    <name type="scientific">Treponema saccharophilum DSM 2985</name>
    <dbReference type="NCBI Taxonomy" id="907348"/>
    <lineage>
        <taxon>Bacteria</taxon>
        <taxon>Pseudomonadati</taxon>
        <taxon>Spirochaetota</taxon>
        <taxon>Spirochaetia</taxon>
        <taxon>Spirochaetales</taxon>
        <taxon>Treponemataceae</taxon>
        <taxon>Treponema</taxon>
    </lineage>
</organism>
<dbReference type="EMBL" id="AGRW01000054">
    <property type="protein sequence ID" value="EIC00644.1"/>
    <property type="molecule type" value="Genomic_DNA"/>
</dbReference>
<sequence length="888" mass="101470">MSEHFTIETLFTEYGFTPNESQKDAIMTLEGPLFLTAGPGSGKTRVILWRTVNLIVFHNIKPEEIFLATFTEKAALQLKQGLQSLLSLASTHTGKPYDLGRMYIGTLHSLCQKLLVDRHLNSKRTRQRALALMDDLNQFLFVYNHSNFERILAAGQLGESGTDLYHRINGYFSSTAYGVTWSRSDCAANLISFFGRLTEENFAAEELNSDDELEQAMFRMYLEYREMLGENGSARVDFSTLQQAAYDYLCESTTIEQYIKYVVVDEYQDTNTIQEMIYFKLAEKTHNICVVGDDDQALYRFRGATVENLVFFEEKTKNYLGVEPKRIDLNINYRSRKEIVDTYTHYIEGGDWKPGKKKTSYRLDKNIVAHSKDAGTSVVHICGNKKTLAEEVADLIKEMKTKGKITDYNQCAILFPSLRSNGEANTSVREFAEALKSLGIPHYAPRAYNFLYTEECLAVFGLMIKVFEPKIDEIDEDKKNKNRKEKFHVWLSNCENFAEKMIDGDPLLEKFIDDLKKQKENSLAVYKMLLDALSSENQFFYGVGSGEATSGGTFDGTTEATPAITAKLAKTRGLPTAVARLLTGKRLNQFIIQKKKEGTPLTVNYVLARCSSLDWTVLDLFYRFTCFDHFKEMFKKAESGEDEGPMYNLALITQYLSTFMENNLSILSGGSFVRESFNHIFFDSYLYALFNRGETEYEDEEDPFPKGRVPFITIHQSKGLEFPMVVLGSVNKKDGDARIMDKLVRKLRKSENAEPLDMISNYDNLRMFYVALSRAKNLMVICQETKKDGSARADNHTSFVQLFENSKLSKPEDLEVESIPEAKPTDDAMPKIYSYTADYLPYLNCPRNYMVFHRFGFVPSRSQTMFFGSLVHESIDDLQQMFNVARGM</sequence>
<dbReference type="GO" id="GO:0003677">
    <property type="term" value="F:DNA binding"/>
    <property type="evidence" value="ECO:0007669"/>
    <property type="project" value="UniProtKB-KW"/>
</dbReference>
<evidence type="ECO:0000256" key="1">
    <source>
        <dbReference type="ARBA" id="ARBA00009922"/>
    </source>
</evidence>
<dbReference type="PROSITE" id="PS51198">
    <property type="entry name" value="UVRD_HELICASE_ATP_BIND"/>
    <property type="match status" value="1"/>
</dbReference>
<dbReference type="OrthoDB" id="9810135at2"/>
<comment type="similarity">
    <text evidence="1">Belongs to the helicase family. UvrD subfamily.</text>
</comment>
<evidence type="ECO:0000256" key="3">
    <source>
        <dbReference type="ARBA" id="ARBA00022801"/>
    </source>
</evidence>
<dbReference type="GO" id="GO:0005829">
    <property type="term" value="C:cytosol"/>
    <property type="evidence" value="ECO:0007669"/>
    <property type="project" value="TreeGrafter"/>
</dbReference>
<proteinExistence type="inferred from homology"/>
<evidence type="ECO:0000256" key="11">
    <source>
        <dbReference type="ARBA" id="ARBA00048988"/>
    </source>
</evidence>
<evidence type="ECO:0000259" key="13">
    <source>
        <dbReference type="PROSITE" id="PS51198"/>
    </source>
</evidence>
<dbReference type="GO" id="GO:0043138">
    <property type="term" value="F:3'-5' DNA helicase activity"/>
    <property type="evidence" value="ECO:0007669"/>
    <property type="project" value="UniProtKB-EC"/>
</dbReference>
<comment type="caution">
    <text evidence="14">The sequence shown here is derived from an EMBL/GenBank/DDBJ whole genome shotgun (WGS) entry which is preliminary data.</text>
</comment>
<keyword evidence="3 12" id="KW-0378">Hydrolase</keyword>
<evidence type="ECO:0000256" key="12">
    <source>
        <dbReference type="PROSITE-ProRule" id="PRU00560"/>
    </source>
</evidence>
<dbReference type="PANTHER" id="PTHR11070">
    <property type="entry name" value="UVRD / RECB / PCRA DNA HELICASE FAMILY MEMBER"/>
    <property type="match status" value="1"/>
</dbReference>
<evidence type="ECO:0000313" key="14">
    <source>
        <dbReference type="EMBL" id="EIC00644.1"/>
    </source>
</evidence>
<dbReference type="PANTHER" id="PTHR11070:SF2">
    <property type="entry name" value="ATP-DEPENDENT DNA HELICASE SRS2"/>
    <property type="match status" value="1"/>
</dbReference>
<feature type="binding site" evidence="12">
    <location>
        <begin position="37"/>
        <end position="44"/>
    </location>
    <ligand>
        <name>ATP</name>
        <dbReference type="ChEBI" id="CHEBI:30616"/>
    </ligand>
</feature>